<keyword evidence="3" id="KW-1185">Reference proteome</keyword>
<name>A0ABW5NXS1_9FLAO</name>
<organism evidence="2 3">
    <name type="scientific">Flavobacterium suzhouense</name>
    <dbReference type="NCBI Taxonomy" id="1529638"/>
    <lineage>
        <taxon>Bacteria</taxon>
        <taxon>Pseudomonadati</taxon>
        <taxon>Bacteroidota</taxon>
        <taxon>Flavobacteriia</taxon>
        <taxon>Flavobacteriales</taxon>
        <taxon>Flavobacteriaceae</taxon>
        <taxon>Flavobacterium</taxon>
    </lineage>
</organism>
<evidence type="ECO:0000256" key="1">
    <source>
        <dbReference type="SAM" id="SignalP"/>
    </source>
</evidence>
<dbReference type="Pfam" id="PF13715">
    <property type="entry name" value="CarbopepD_reg_2"/>
    <property type="match status" value="1"/>
</dbReference>
<protein>
    <submittedName>
        <fullName evidence="2">Carboxypeptidase-like regulatory domain-containing protein</fullName>
    </submittedName>
</protein>
<feature type="signal peptide" evidence="1">
    <location>
        <begin position="1"/>
        <end position="19"/>
    </location>
</feature>
<feature type="chain" id="PRO_5046952183" evidence="1">
    <location>
        <begin position="20"/>
        <end position="194"/>
    </location>
</feature>
<dbReference type="SUPFAM" id="SSF49464">
    <property type="entry name" value="Carboxypeptidase regulatory domain-like"/>
    <property type="match status" value="2"/>
</dbReference>
<gene>
    <name evidence="2" type="ORF">ACFSR3_16345</name>
</gene>
<evidence type="ECO:0000313" key="3">
    <source>
        <dbReference type="Proteomes" id="UP001597480"/>
    </source>
</evidence>
<reference evidence="3" key="1">
    <citation type="journal article" date="2019" name="Int. J. Syst. Evol. Microbiol.">
        <title>The Global Catalogue of Microorganisms (GCM) 10K type strain sequencing project: providing services to taxonomists for standard genome sequencing and annotation.</title>
        <authorList>
            <consortium name="The Broad Institute Genomics Platform"/>
            <consortium name="The Broad Institute Genome Sequencing Center for Infectious Disease"/>
            <person name="Wu L."/>
            <person name="Ma J."/>
        </authorList>
    </citation>
    <scope>NUCLEOTIDE SEQUENCE [LARGE SCALE GENOMIC DNA]</scope>
    <source>
        <strain evidence="3">KCTC 42107</strain>
    </source>
</reference>
<comment type="caution">
    <text evidence="2">The sequence shown here is derived from an EMBL/GenBank/DDBJ whole genome shotgun (WGS) entry which is preliminary data.</text>
</comment>
<accession>A0ABW5NXS1</accession>
<dbReference type="Gene3D" id="2.60.40.1120">
    <property type="entry name" value="Carboxypeptidase-like, regulatory domain"/>
    <property type="match status" value="1"/>
</dbReference>
<dbReference type="Proteomes" id="UP001597480">
    <property type="component" value="Unassembled WGS sequence"/>
</dbReference>
<dbReference type="InterPro" id="IPR008969">
    <property type="entry name" value="CarboxyPept-like_regulatory"/>
</dbReference>
<sequence>MKRFILILLFILFAVNNQAQSSSNSTTITGIVINDYSNTIISGAKIKDMITGKETFTDSLGGFSIEAAGNYIEISAEGFDTKYYTKPYQNNRIFYLFDKVRHKQQQKKIKHFPITITGIVCDEIGLPIPGVSIHAKKNKQSFITDFDGKFTITIDKRDKISFSFVGLKGVIINIKAPMPRFYKIILEDESRIWI</sequence>
<keyword evidence="1" id="KW-0732">Signal</keyword>
<dbReference type="EMBL" id="JBHUMD010000030">
    <property type="protein sequence ID" value="MFD2603635.1"/>
    <property type="molecule type" value="Genomic_DNA"/>
</dbReference>
<evidence type="ECO:0000313" key="2">
    <source>
        <dbReference type="EMBL" id="MFD2603635.1"/>
    </source>
</evidence>
<dbReference type="RefSeq" id="WP_379822515.1">
    <property type="nucleotide sequence ID" value="NZ_JBHUMD010000030.1"/>
</dbReference>
<proteinExistence type="predicted"/>